<organism evidence="1">
    <name type="scientific">viral metagenome</name>
    <dbReference type="NCBI Taxonomy" id="1070528"/>
    <lineage>
        <taxon>unclassified sequences</taxon>
        <taxon>metagenomes</taxon>
        <taxon>organismal metagenomes</taxon>
    </lineage>
</organism>
<name>A0A6H1ZZR9_9ZZZZ</name>
<dbReference type="AlphaFoldDB" id="A0A6H1ZZR9"/>
<protein>
    <recommendedName>
        <fullName evidence="2">DUF1064 domain-containing protein</fullName>
    </recommendedName>
</protein>
<evidence type="ECO:0008006" key="2">
    <source>
        <dbReference type="Google" id="ProtNLM"/>
    </source>
</evidence>
<gene>
    <name evidence="1" type="ORF">TM448A03024_0009</name>
</gene>
<dbReference type="EMBL" id="MT144370">
    <property type="protein sequence ID" value="QJA52817.1"/>
    <property type="molecule type" value="Genomic_DNA"/>
</dbReference>
<dbReference type="InterPro" id="IPR009414">
    <property type="entry name" value="DUF1064"/>
</dbReference>
<reference evidence="1" key="1">
    <citation type="submission" date="2020-03" db="EMBL/GenBank/DDBJ databases">
        <title>The deep terrestrial virosphere.</title>
        <authorList>
            <person name="Holmfeldt K."/>
            <person name="Nilsson E."/>
            <person name="Simone D."/>
            <person name="Lopez-Fernandez M."/>
            <person name="Wu X."/>
            <person name="de Brujin I."/>
            <person name="Lundin D."/>
            <person name="Andersson A."/>
            <person name="Bertilsson S."/>
            <person name="Dopson M."/>
        </authorList>
    </citation>
    <scope>NUCLEOTIDE SEQUENCE</scope>
    <source>
        <strain evidence="1">TM448A03024</strain>
    </source>
</reference>
<evidence type="ECO:0000313" key="1">
    <source>
        <dbReference type="EMBL" id="QJA52817.1"/>
    </source>
</evidence>
<sequence length="101" mass="11959">MIHRHKFNARPAERNGYRFDSQKEARYYDQLTMLQKTGAVVMFLRQVPFHLPGGVTYRVDFQVFYADGTVEFIDVKGHKTKEYITKKKMVEALYPVLIREV</sequence>
<accession>A0A6H1ZZR9</accession>
<dbReference type="Pfam" id="PF06356">
    <property type="entry name" value="DUF1064"/>
    <property type="match status" value="1"/>
</dbReference>
<proteinExistence type="predicted"/>